<keyword evidence="5" id="KW-1185">Reference proteome</keyword>
<reference evidence="4" key="1">
    <citation type="submission" date="2022-04" db="EMBL/GenBank/DDBJ databases">
        <title>Alcanivorax sp. CY1518 draft genome sequence.</title>
        <authorList>
            <person name="Zhao G."/>
            <person name="An M."/>
        </authorList>
    </citation>
    <scope>NUCLEOTIDE SEQUENCE</scope>
    <source>
        <strain evidence="4">CY1518</strain>
    </source>
</reference>
<evidence type="ECO:0000259" key="3">
    <source>
        <dbReference type="Pfam" id="PF13505"/>
    </source>
</evidence>
<dbReference type="RefSeq" id="WP_246951249.1">
    <property type="nucleotide sequence ID" value="NZ_JALKII010000004.1"/>
</dbReference>
<dbReference type="InterPro" id="IPR027385">
    <property type="entry name" value="Beta-barrel_OMP"/>
</dbReference>
<feature type="signal peptide" evidence="2">
    <location>
        <begin position="1"/>
        <end position="24"/>
    </location>
</feature>
<protein>
    <submittedName>
        <fullName evidence="4">Outer membrane beta-barrel protein</fullName>
    </submittedName>
</protein>
<proteinExistence type="predicted"/>
<feature type="chain" id="PRO_5045601875" evidence="2">
    <location>
        <begin position="25"/>
        <end position="268"/>
    </location>
</feature>
<organism evidence="4 5">
    <name type="scientific">Alcanivorax quisquiliarum</name>
    <dbReference type="NCBI Taxonomy" id="2933565"/>
    <lineage>
        <taxon>Bacteria</taxon>
        <taxon>Pseudomonadati</taxon>
        <taxon>Pseudomonadota</taxon>
        <taxon>Gammaproteobacteria</taxon>
        <taxon>Oceanospirillales</taxon>
        <taxon>Alcanivoracaceae</taxon>
        <taxon>Alcanivorax</taxon>
    </lineage>
</organism>
<comment type="caution">
    <text evidence="4">The sequence shown here is derived from an EMBL/GenBank/DDBJ whole genome shotgun (WGS) entry which is preliminary data.</text>
</comment>
<feature type="domain" description="Outer membrane protein beta-barrel" evidence="3">
    <location>
        <begin position="11"/>
        <end position="268"/>
    </location>
</feature>
<dbReference type="Gene3D" id="2.40.160.20">
    <property type="match status" value="1"/>
</dbReference>
<evidence type="ECO:0000256" key="2">
    <source>
        <dbReference type="SAM" id="SignalP"/>
    </source>
</evidence>
<evidence type="ECO:0000256" key="1">
    <source>
        <dbReference type="ARBA" id="ARBA00022729"/>
    </source>
</evidence>
<keyword evidence="1 2" id="KW-0732">Signal</keyword>
<dbReference type="EMBL" id="JALKII010000004">
    <property type="protein sequence ID" value="MCK0537546.1"/>
    <property type="molecule type" value="Genomic_DNA"/>
</dbReference>
<evidence type="ECO:0000313" key="5">
    <source>
        <dbReference type="Proteomes" id="UP001165524"/>
    </source>
</evidence>
<dbReference type="Pfam" id="PF13505">
    <property type="entry name" value="OMP_b-brl"/>
    <property type="match status" value="1"/>
</dbReference>
<evidence type="ECO:0000313" key="4">
    <source>
        <dbReference type="EMBL" id="MCK0537546.1"/>
    </source>
</evidence>
<dbReference type="InterPro" id="IPR011250">
    <property type="entry name" value="OMP/PagP_B-barrel"/>
</dbReference>
<dbReference type="Proteomes" id="UP001165524">
    <property type="component" value="Unassembled WGS sequence"/>
</dbReference>
<accession>A0ABT0E6U0</accession>
<dbReference type="SUPFAM" id="SSF56925">
    <property type="entry name" value="OMPA-like"/>
    <property type="match status" value="1"/>
</dbReference>
<gene>
    <name evidence="4" type="ORF">MU846_07465</name>
</gene>
<name>A0ABT0E6U0_9GAMM</name>
<sequence>MAKCCLLAISAAVCVSLGSAAAQANDTAATQTGGFYVGALAGVGAARSTDLQQRGAVHLLLGKLPIDAKGPTESSTRTHLGGLQLGYEFDSWQHRPKWHITPTAELEAVYMGKHSPTGEMPVHPAFLGMQYVTVPTQIGLAMLNAGLIFKTPYSEKVLPMLGIGAGAAFVSITGADSANPSEPGINHFNSDPDASDTALALQFKAGVKIRMSTRLDLLAEYRYLTIDATHYRFGETDYPGEHQPTDSWRLDMDRQQFNFFAAGFHYRF</sequence>